<keyword evidence="6" id="KW-1133">Transmembrane helix</keyword>
<dbReference type="Pfam" id="PF03442">
    <property type="entry name" value="CBM_X2"/>
    <property type="match status" value="1"/>
</dbReference>
<keyword evidence="10" id="KW-1185">Reference proteome</keyword>
<keyword evidence="6" id="KW-0472">Membrane</keyword>
<feature type="chain" id="PRO_5019050004" evidence="7">
    <location>
        <begin position="40"/>
        <end position="235"/>
    </location>
</feature>
<keyword evidence="2" id="KW-0136">Cellulose degradation</keyword>
<dbReference type="InterPro" id="IPR014756">
    <property type="entry name" value="Ig_E-set"/>
</dbReference>
<sequence>MKKNEGEKKMKKTRKLKRILADVAAIAAMTALLSTTAMAAKDNSWTEDTILGDGSNNVYLSPDRIDDGYSSSSQDYSDVYPALRIIEERTEHDYIKGSGAEVTITCNGEYSRFRSVYVDGVLLENTHYTVKEGSTVLTLMPEYLDTLSVGAHTVTLKYTYGSVDSILNILENTSNSENASNSASGTDQTSRNASAGNGAAPKTGDTSPIMFGSIAALISGCSYIIFARRKRTDEE</sequence>
<dbReference type="InterPro" id="IPR013783">
    <property type="entry name" value="Ig-like_fold"/>
</dbReference>
<evidence type="ECO:0000256" key="4">
    <source>
        <dbReference type="ARBA" id="ARBA00023326"/>
    </source>
</evidence>
<dbReference type="EMBL" id="RHJS01000002">
    <property type="protein sequence ID" value="RRK34917.1"/>
    <property type="molecule type" value="Genomic_DNA"/>
</dbReference>
<keyword evidence="3" id="KW-0119">Carbohydrate metabolism</keyword>
<feature type="compositionally biased region" description="Low complexity" evidence="5">
    <location>
        <begin position="175"/>
        <end position="184"/>
    </location>
</feature>
<evidence type="ECO:0000256" key="3">
    <source>
        <dbReference type="ARBA" id="ARBA00023277"/>
    </source>
</evidence>
<protein>
    <submittedName>
        <fullName evidence="9">LPXTG cell wall anchor domain-containing protein</fullName>
    </submittedName>
</protein>
<accession>A0A426DQ06</accession>
<organism evidence="9 10">
    <name type="scientific">Schaedlerella arabinosiphila</name>
    <dbReference type="NCBI Taxonomy" id="2044587"/>
    <lineage>
        <taxon>Bacteria</taxon>
        <taxon>Bacillati</taxon>
        <taxon>Bacillota</taxon>
        <taxon>Clostridia</taxon>
        <taxon>Lachnospirales</taxon>
        <taxon>Lachnospiraceae</taxon>
        <taxon>Schaedlerella</taxon>
    </lineage>
</organism>
<evidence type="ECO:0000256" key="7">
    <source>
        <dbReference type="SAM" id="SignalP"/>
    </source>
</evidence>
<evidence type="ECO:0000256" key="2">
    <source>
        <dbReference type="ARBA" id="ARBA00023001"/>
    </source>
</evidence>
<evidence type="ECO:0000256" key="5">
    <source>
        <dbReference type="SAM" id="MobiDB-lite"/>
    </source>
</evidence>
<comment type="caution">
    <text evidence="9">The sequence shown here is derived from an EMBL/GenBank/DDBJ whole genome shotgun (WGS) entry which is preliminary data.</text>
</comment>
<evidence type="ECO:0000256" key="1">
    <source>
        <dbReference type="ARBA" id="ARBA00022729"/>
    </source>
</evidence>
<dbReference type="SUPFAM" id="SSF81296">
    <property type="entry name" value="E set domains"/>
    <property type="match status" value="1"/>
</dbReference>
<evidence type="ECO:0000313" key="10">
    <source>
        <dbReference type="Proteomes" id="UP000274920"/>
    </source>
</evidence>
<feature type="compositionally biased region" description="Polar residues" evidence="5">
    <location>
        <begin position="185"/>
        <end position="195"/>
    </location>
</feature>
<keyword evidence="4" id="KW-0624">Polysaccharide degradation</keyword>
<name>A0A426DQ06_9FIRM</name>
<evidence type="ECO:0000256" key="6">
    <source>
        <dbReference type="SAM" id="Phobius"/>
    </source>
</evidence>
<evidence type="ECO:0000259" key="8">
    <source>
        <dbReference type="Pfam" id="PF03442"/>
    </source>
</evidence>
<dbReference type="InterPro" id="IPR005102">
    <property type="entry name" value="Carbo-bd_X2"/>
</dbReference>
<keyword evidence="6" id="KW-0812">Transmembrane</keyword>
<feature type="signal peptide" evidence="7">
    <location>
        <begin position="1"/>
        <end position="39"/>
    </location>
</feature>
<dbReference type="Proteomes" id="UP000274920">
    <property type="component" value="Unassembled WGS sequence"/>
</dbReference>
<dbReference type="GO" id="GO:0030245">
    <property type="term" value="P:cellulose catabolic process"/>
    <property type="evidence" value="ECO:0007669"/>
    <property type="project" value="UniProtKB-KW"/>
</dbReference>
<evidence type="ECO:0000313" key="9">
    <source>
        <dbReference type="EMBL" id="RRK34917.1"/>
    </source>
</evidence>
<dbReference type="RefSeq" id="WP_125130171.1">
    <property type="nucleotide sequence ID" value="NZ_RHJS01000002.1"/>
</dbReference>
<feature type="region of interest" description="Disordered" evidence="5">
    <location>
        <begin position="175"/>
        <end position="204"/>
    </location>
</feature>
<feature type="transmembrane region" description="Helical" evidence="6">
    <location>
        <begin position="209"/>
        <end position="226"/>
    </location>
</feature>
<keyword evidence="1 7" id="KW-0732">Signal</keyword>
<feature type="domain" description="Carbohydrate binding X2" evidence="8">
    <location>
        <begin position="100"/>
        <end position="162"/>
    </location>
</feature>
<dbReference type="NCBIfam" id="TIGR01167">
    <property type="entry name" value="LPXTG_anchor"/>
    <property type="match status" value="1"/>
</dbReference>
<gene>
    <name evidence="9" type="ORF">EBB54_28970</name>
</gene>
<reference evidence="9" key="1">
    <citation type="submission" date="2018-10" db="EMBL/GenBank/DDBJ databases">
        <title>Schaedlerella arabinophila gen. nov. sp. nov., isolated from the mouse intestinal tract and comparative analysis with the genome of the closely related altered Schaedler flora strain ASF502.</title>
        <authorList>
            <person name="Miyake S."/>
            <person name="Soh M."/>
            <person name="Seedorf H."/>
        </authorList>
    </citation>
    <scope>NUCLEOTIDE SEQUENCE [LARGE SCALE GENOMIC DNA]</scope>
    <source>
        <strain evidence="9">DSM 106076</strain>
    </source>
</reference>
<proteinExistence type="predicted"/>
<dbReference type="AlphaFoldDB" id="A0A426DQ06"/>
<dbReference type="Gene3D" id="2.60.40.10">
    <property type="entry name" value="Immunoglobulins"/>
    <property type="match status" value="1"/>
</dbReference>